<feature type="region of interest" description="Disordered" evidence="1">
    <location>
        <begin position="1"/>
        <end position="23"/>
    </location>
</feature>
<sequence>MIERNLEKEKMIENKQDNQPTTSTTLVEQIWQKRKKDIGKEIIINQQQHNNKSFPIRPNNLFIPNYSPLPPTRPKSELAKRPSISLNDSTVFQDVGCDSNHGRFTIKYDNTEYIVDVGGSHTNINESKEGINNNLNNKNINYRLYRRSNSVAGNNKFNINNKPKMSVVGRMASIFVNDVINSKQTLIEQENKQQNRPTSWRLLGKKNNNQSQRLEISSVTDNSIATIEGDNYNDNFNSNNKKTNEEEEKQQKHLGEMAAEAVKK</sequence>
<protein>
    <submittedName>
        <fullName evidence="3">FHA domain-containing protein</fullName>
    </submittedName>
</protein>
<organism evidence="2 3">
    <name type="scientific">Meloidogyne hapla</name>
    <name type="common">Root-knot nematode worm</name>
    <dbReference type="NCBI Taxonomy" id="6305"/>
    <lineage>
        <taxon>Eukaryota</taxon>
        <taxon>Metazoa</taxon>
        <taxon>Ecdysozoa</taxon>
        <taxon>Nematoda</taxon>
        <taxon>Chromadorea</taxon>
        <taxon>Rhabditida</taxon>
        <taxon>Tylenchina</taxon>
        <taxon>Tylenchomorpha</taxon>
        <taxon>Tylenchoidea</taxon>
        <taxon>Meloidogynidae</taxon>
        <taxon>Meloidogyninae</taxon>
        <taxon>Meloidogyne</taxon>
    </lineage>
</organism>
<feature type="compositionally biased region" description="Basic and acidic residues" evidence="1">
    <location>
        <begin position="249"/>
        <end position="264"/>
    </location>
</feature>
<reference evidence="3" key="1">
    <citation type="submission" date="2016-11" db="UniProtKB">
        <authorList>
            <consortium name="WormBaseParasite"/>
        </authorList>
    </citation>
    <scope>IDENTIFICATION</scope>
</reference>
<name>A0A1I8BM42_MELHA</name>
<evidence type="ECO:0000313" key="3">
    <source>
        <dbReference type="WBParaSite" id="MhA1_Contig334.frz3.gene5"/>
    </source>
</evidence>
<feature type="compositionally biased region" description="Basic and acidic residues" evidence="1">
    <location>
        <begin position="1"/>
        <end position="16"/>
    </location>
</feature>
<dbReference type="WBParaSite" id="MhA1_Contig334.frz3.gene5">
    <property type="protein sequence ID" value="MhA1_Contig334.frz3.gene5"/>
    <property type="gene ID" value="MhA1_Contig334.frz3.gene5"/>
</dbReference>
<accession>A0A1I8BM42</accession>
<proteinExistence type="predicted"/>
<feature type="region of interest" description="Disordered" evidence="1">
    <location>
        <begin position="230"/>
        <end position="264"/>
    </location>
</feature>
<feature type="compositionally biased region" description="Low complexity" evidence="1">
    <location>
        <begin position="232"/>
        <end position="241"/>
    </location>
</feature>
<dbReference type="AlphaFoldDB" id="A0A1I8BM42"/>
<feature type="compositionally biased region" description="Polar residues" evidence="1">
    <location>
        <begin position="189"/>
        <end position="198"/>
    </location>
</feature>
<evidence type="ECO:0000256" key="1">
    <source>
        <dbReference type="SAM" id="MobiDB-lite"/>
    </source>
</evidence>
<evidence type="ECO:0000313" key="2">
    <source>
        <dbReference type="Proteomes" id="UP000095281"/>
    </source>
</evidence>
<dbReference type="Proteomes" id="UP000095281">
    <property type="component" value="Unplaced"/>
</dbReference>
<keyword evidence="2" id="KW-1185">Reference proteome</keyword>
<feature type="region of interest" description="Disordered" evidence="1">
    <location>
        <begin position="189"/>
        <end position="214"/>
    </location>
</feature>